<dbReference type="CDD" id="cd01146">
    <property type="entry name" value="FhuD"/>
    <property type="match status" value="1"/>
</dbReference>
<evidence type="ECO:0000256" key="4">
    <source>
        <dbReference type="ARBA" id="ARBA00022496"/>
    </source>
</evidence>
<gene>
    <name evidence="8" type="primary">fhuD</name>
    <name evidence="8" type="ORF">ABK905_01690</name>
</gene>
<reference evidence="8" key="1">
    <citation type="submission" date="2024-06" db="EMBL/GenBank/DDBJ databases">
        <authorList>
            <person name="Coelho C."/>
            <person name="Bento M."/>
            <person name="Garcia E."/>
            <person name="Camelo A."/>
            <person name="Brandao I."/>
            <person name="Espirito Santo C."/>
            <person name="Trovao J."/>
            <person name="Verissimo A."/>
            <person name="Costa J."/>
            <person name="Tiago I."/>
        </authorList>
    </citation>
    <scope>NUCLEOTIDE SEQUENCE</scope>
    <source>
        <strain evidence="8">KWT182</strain>
    </source>
</reference>
<evidence type="ECO:0000256" key="3">
    <source>
        <dbReference type="ARBA" id="ARBA00022448"/>
    </source>
</evidence>
<dbReference type="GO" id="GO:0030288">
    <property type="term" value="C:outer membrane-bounded periplasmic space"/>
    <property type="evidence" value="ECO:0007669"/>
    <property type="project" value="TreeGrafter"/>
</dbReference>
<feature type="domain" description="Fe/B12 periplasmic-binding" evidence="7">
    <location>
        <begin position="36"/>
        <end position="296"/>
    </location>
</feature>
<dbReference type="Pfam" id="PF01497">
    <property type="entry name" value="Peripla_BP_2"/>
    <property type="match status" value="1"/>
</dbReference>
<feature type="signal peptide" evidence="6">
    <location>
        <begin position="1"/>
        <end position="27"/>
    </location>
</feature>
<dbReference type="PROSITE" id="PS50983">
    <property type="entry name" value="FE_B12_PBP"/>
    <property type="match status" value="1"/>
</dbReference>
<sequence length="296" mass="33077">MQTHDEYRRRLLKGILFLPWCVAAAVAAEPMPDPRRIIALEWRPTELLLALGVVPQAIADAPNYRNWVVEPALAPSVKDVGLRTEPNMEALQRLHPSLILLTKGYGPTAASLASIAPVMPFPVQDTPGLPLTTARRDVRALGERLGLPERARQHLQALDQQLSRTRRRLSGVVTRPLLLFTFLDSQHVMVLGKGSLFQEVMDQVGVTNAWHGEVNPWGSATMGFEQLAEIKGARGLCFRRSNGDPVDDMVKSPLWQVIPFVRERQWQTVPAVWFFGATLAAMRFCRLLEQSLVNPT</sequence>
<keyword evidence="4" id="KW-0410">Iron transport</keyword>
<keyword evidence="4" id="KW-0408">Iron</keyword>
<dbReference type="Gene3D" id="3.40.50.1980">
    <property type="entry name" value="Nitrogenase molybdenum iron protein domain"/>
    <property type="match status" value="2"/>
</dbReference>
<dbReference type="PANTHER" id="PTHR30532:SF1">
    <property type="entry name" value="IRON(3+)-HYDROXAMATE-BINDING PROTEIN FHUD"/>
    <property type="match status" value="1"/>
</dbReference>
<accession>A0AAU7QA02</accession>
<dbReference type="GO" id="GO:1901678">
    <property type="term" value="P:iron coordination entity transport"/>
    <property type="evidence" value="ECO:0007669"/>
    <property type="project" value="UniProtKB-ARBA"/>
</dbReference>
<evidence type="ECO:0000256" key="1">
    <source>
        <dbReference type="ARBA" id="ARBA00004196"/>
    </source>
</evidence>
<dbReference type="PRINTS" id="PR01715">
    <property type="entry name" value="FERRIBNDNGPP"/>
</dbReference>
<keyword evidence="4" id="KW-0406">Ion transport</keyword>
<keyword evidence="3" id="KW-0813">Transport</keyword>
<dbReference type="AlphaFoldDB" id="A0AAU7QA02"/>
<keyword evidence="5 6" id="KW-0732">Signal</keyword>
<feature type="chain" id="PRO_5043515384" evidence="6">
    <location>
        <begin position="28"/>
        <end position="296"/>
    </location>
</feature>
<dbReference type="NCBIfam" id="NF007864">
    <property type="entry name" value="PRK10576.1"/>
    <property type="match status" value="1"/>
</dbReference>
<dbReference type="InterPro" id="IPR051313">
    <property type="entry name" value="Bact_iron-sidero_bind"/>
</dbReference>
<evidence type="ECO:0000256" key="6">
    <source>
        <dbReference type="SAM" id="SignalP"/>
    </source>
</evidence>
<dbReference type="SUPFAM" id="SSF53807">
    <property type="entry name" value="Helical backbone' metal receptor"/>
    <property type="match status" value="1"/>
</dbReference>
<evidence type="ECO:0000259" key="7">
    <source>
        <dbReference type="PROSITE" id="PS50983"/>
    </source>
</evidence>
<comment type="similarity">
    <text evidence="2">Belongs to the bacterial solute-binding protein 8 family.</text>
</comment>
<dbReference type="EMBL" id="CP157947">
    <property type="protein sequence ID" value="XBS70055.1"/>
    <property type="molecule type" value="Genomic_DNA"/>
</dbReference>
<organism evidence="8">
    <name type="scientific">Acerihabitans sp. KWT182</name>
    <dbReference type="NCBI Taxonomy" id="3157919"/>
    <lineage>
        <taxon>Bacteria</taxon>
        <taxon>Pseudomonadati</taxon>
        <taxon>Pseudomonadota</taxon>
        <taxon>Gammaproteobacteria</taxon>
        <taxon>Enterobacterales</taxon>
        <taxon>Pectobacteriaceae</taxon>
        <taxon>Acerihabitans</taxon>
    </lineage>
</organism>
<comment type="subcellular location">
    <subcellularLocation>
        <location evidence="1">Cell envelope</location>
    </subcellularLocation>
</comment>
<proteinExistence type="inferred from homology"/>
<name>A0AAU7QA02_9GAMM</name>
<dbReference type="PANTHER" id="PTHR30532">
    <property type="entry name" value="IRON III DICITRATE-BINDING PERIPLASMIC PROTEIN"/>
    <property type="match status" value="1"/>
</dbReference>
<evidence type="ECO:0000256" key="5">
    <source>
        <dbReference type="ARBA" id="ARBA00022729"/>
    </source>
</evidence>
<evidence type="ECO:0000313" key="8">
    <source>
        <dbReference type="EMBL" id="XBS70055.1"/>
    </source>
</evidence>
<dbReference type="InterPro" id="IPR002491">
    <property type="entry name" value="ABC_transptr_periplasmic_BD"/>
</dbReference>
<evidence type="ECO:0000256" key="2">
    <source>
        <dbReference type="ARBA" id="ARBA00008814"/>
    </source>
</evidence>
<protein>
    <submittedName>
        <fullName evidence="8">Fe(3+)-hydroxamate ABC transporter substrate-binding protein FhuD</fullName>
    </submittedName>
</protein>